<reference evidence="3 4" key="1">
    <citation type="journal article" date="2018" name="Front. Plant Sci.">
        <title>Red Clover (Trifolium pratense) and Zigzag Clover (T. medium) - A Picture of Genomic Similarities and Differences.</title>
        <authorList>
            <person name="Dluhosova J."/>
            <person name="Istvanek J."/>
            <person name="Nedelnik J."/>
            <person name="Repkova J."/>
        </authorList>
    </citation>
    <scope>NUCLEOTIDE SEQUENCE [LARGE SCALE GENOMIC DNA]</scope>
    <source>
        <strain evidence="4">cv. 10/8</strain>
        <tissue evidence="3">Leaf</tissue>
    </source>
</reference>
<keyword evidence="1" id="KW-0732">Signal</keyword>
<feature type="domain" description="RNase H type-1" evidence="2">
    <location>
        <begin position="2"/>
        <end position="85"/>
    </location>
</feature>
<dbReference type="GO" id="GO:0004523">
    <property type="term" value="F:RNA-DNA hybrid ribonuclease activity"/>
    <property type="evidence" value="ECO:0007669"/>
    <property type="project" value="InterPro"/>
</dbReference>
<dbReference type="Proteomes" id="UP000265520">
    <property type="component" value="Unassembled WGS sequence"/>
</dbReference>
<evidence type="ECO:0000256" key="1">
    <source>
        <dbReference type="SAM" id="SignalP"/>
    </source>
</evidence>
<proteinExistence type="predicted"/>
<keyword evidence="4" id="KW-1185">Reference proteome</keyword>
<accession>A0A392RDV2</accession>
<dbReference type="InterPro" id="IPR044730">
    <property type="entry name" value="RNase_H-like_dom_plant"/>
</dbReference>
<dbReference type="InterPro" id="IPR002156">
    <property type="entry name" value="RNaseH_domain"/>
</dbReference>
<dbReference type="AlphaFoldDB" id="A0A392RDV2"/>
<dbReference type="InterPro" id="IPR053151">
    <property type="entry name" value="RNase_H-like"/>
</dbReference>
<dbReference type="InterPro" id="IPR012337">
    <property type="entry name" value="RNaseH-like_sf"/>
</dbReference>
<sequence length="119" mass="13535">LNCATVLHAELFAIIIAIEQAHARGWRKLWVESDSQIAIQASKNSSIVPWDLRNRWRNCFARNMRLLFSHTFREGNACADILAGMGHASTGLQWWSSLPLALSDGFFRDRCGLPNFRFS</sequence>
<dbReference type="InterPro" id="IPR036397">
    <property type="entry name" value="RNaseH_sf"/>
</dbReference>
<dbReference type="CDD" id="cd06222">
    <property type="entry name" value="RNase_H_like"/>
    <property type="match status" value="1"/>
</dbReference>
<dbReference type="GO" id="GO:0003676">
    <property type="term" value="F:nucleic acid binding"/>
    <property type="evidence" value="ECO:0007669"/>
    <property type="project" value="InterPro"/>
</dbReference>
<dbReference type="PANTHER" id="PTHR47723">
    <property type="entry name" value="OS05G0353850 PROTEIN"/>
    <property type="match status" value="1"/>
</dbReference>
<dbReference type="Pfam" id="PF13456">
    <property type="entry name" value="RVT_3"/>
    <property type="match status" value="1"/>
</dbReference>
<protein>
    <submittedName>
        <fullName evidence="3">Ribonuclease H protein</fullName>
    </submittedName>
</protein>
<organism evidence="3 4">
    <name type="scientific">Trifolium medium</name>
    <dbReference type="NCBI Taxonomy" id="97028"/>
    <lineage>
        <taxon>Eukaryota</taxon>
        <taxon>Viridiplantae</taxon>
        <taxon>Streptophyta</taxon>
        <taxon>Embryophyta</taxon>
        <taxon>Tracheophyta</taxon>
        <taxon>Spermatophyta</taxon>
        <taxon>Magnoliopsida</taxon>
        <taxon>eudicotyledons</taxon>
        <taxon>Gunneridae</taxon>
        <taxon>Pentapetalae</taxon>
        <taxon>rosids</taxon>
        <taxon>fabids</taxon>
        <taxon>Fabales</taxon>
        <taxon>Fabaceae</taxon>
        <taxon>Papilionoideae</taxon>
        <taxon>50 kb inversion clade</taxon>
        <taxon>NPAAA clade</taxon>
        <taxon>Hologalegina</taxon>
        <taxon>IRL clade</taxon>
        <taxon>Trifolieae</taxon>
        <taxon>Trifolium</taxon>
    </lineage>
</organism>
<feature type="chain" id="PRO_5017279718" evidence="1">
    <location>
        <begin position="24"/>
        <end position="119"/>
    </location>
</feature>
<evidence type="ECO:0000313" key="3">
    <source>
        <dbReference type="EMBL" id="MCI34741.1"/>
    </source>
</evidence>
<dbReference type="EMBL" id="LXQA010216626">
    <property type="protein sequence ID" value="MCI34741.1"/>
    <property type="molecule type" value="Genomic_DNA"/>
</dbReference>
<comment type="caution">
    <text evidence="3">The sequence shown here is derived from an EMBL/GenBank/DDBJ whole genome shotgun (WGS) entry which is preliminary data.</text>
</comment>
<dbReference type="Gene3D" id="3.30.420.10">
    <property type="entry name" value="Ribonuclease H-like superfamily/Ribonuclease H"/>
    <property type="match status" value="1"/>
</dbReference>
<feature type="non-terminal residue" evidence="3">
    <location>
        <position position="1"/>
    </location>
</feature>
<evidence type="ECO:0000313" key="4">
    <source>
        <dbReference type="Proteomes" id="UP000265520"/>
    </source>
</evidence>
<dbReference type="SUPFAM" id="SSF53098">
    <property type="entry name" value="Ribonuclease H-like"/>
    <property type="match status" value="1"/>
</dbReference>
<evidence type="ECO:0000259" key="2">
    <source>
        <dbReference type="Pfam" id="PF13456"/>
    </source>
</evidence>
<feature type="signal peptide" evidence="1">
    <location>
        <begin position="1"/>
        <end position="23"/>
    </location>
</feature>
<dbReference type="PANTHER" id="PTHR47723:SF23">
    <property type="entry name" value="REVERSE TRANSCRIPTASE-LIKE PROTEIN"/>
    <property type="match status" value="1"/>
</dbReference>
<name>A0A392RDV2_9FABA</name>